<dbReference type="Proteomes" id="UP000828390">
    <property type="component" value="Unassembled WGS sequence"/>
</dbReference>
<name>A0A9D4KXW1_DREPO</name>
<organism evidence="1 2">
    <name type="scientific">Dreissena polymorpha</name>
    <name type="common">Zebra mussel</name>
    <name type="synonym">Mytilus polymorpha</name>
    <dbReference type="NCBI Taxonomy" id="45954"/>
    <lineage>
        <taxon>Eukaryota</taxon>
        <taxon>Metazoa</taxon>
        <taxon>Spiralia</taxon>
        <taxon>Lophotrochozoa</taxon>
        <taxon>Mollusca</taxon>
        <taxon>Bivalvia</taxon>
        <taxon>Autobranchia</taxon>
        <taxon>Heteroconchia</taxon>
        <taxon>Euheterodonta</taxon>
        <taxon>Imparidentia</taxon>
        <taxon>Neoheterodontei</taxon>
        <taxon>Myida</taxon>
        <taxon>Dreissenoidea</taxon>
        <taxon>Dreissenidae</taxon>
        <taxon>Dreissena</taxon>
    </lineage>
</organism>
<gene>
    <name evidence="1" type="ORF">DPMN_089249</name>
</gene>
<evidence type="ECO:0000313" key="2">
    <source>
        <dbReference type="Proteomes" id="UP000828390"/>
    </source>
</evidence>
<evidence type="ECO:0000313" key="1">
    <source>
        <dbReference type="EMBL" id="KAH3846941.1"/>
    </source>
</evidence>
<comment type="caution">
    <text evidence="1">The sequence shown here is derived from an EMBL/GenBank/DDBJ whole genome shotgun (WGS) entry which is preliminary data.</text>
</comment>
<dbReference type="AlphaFoldDB" id="A0A9D4KXW1"/>
<sequence>MSAGYHLYIECPLVDINTKCIYKWATDKDNIQTLDALLPNMTGTVFALNVNVSGNSSGQRSKCHAECEEFNLRL</sequence>
<proteinExistence type="predicted"/>
<dbReference type="EMBL" id="JAIWYP010000003">
    <property type="protein sequence ID" value="KAH3846941.1"/>
    <property type="molecule type" value="Genomic_DNA"/>
</dbReference>
<reference evidence="1" key="1">
    <citation type="journal article" date="2019" name="bioRxiv">
        <title>The Genome of the Zebra Mussel, Dreissena polymorpha: A Resource for Invasive Species Research.</title>
        <authorList>
            <person name="McCartney M.A."/>
            <person name="Auch B."/>
            <person name="Kono T."/>
            <person name="Mallez S."/>
            <person name="Zhang Y."/>
            <person name="Obille A."/>
            <person name="Becker A."/>
            <person name="Abrahante J.E."/>
            <person name="Garbe J."/>
            <person name="Badalamenti J.P."/>
            <person name="Herman A."/>
            <person name="Mangelson H."/>
            <person name="Liachko I."/>
            <person name="Sullivan S."/>
            <person name="Sone E.D."/>
            <person name="Koren S."/>
            <person name="Silverstein K.A.T."/>
            <person name="Beckman K.B."/>
            <person name="Gohl D.M."/>
        </authorList>
    </citation>
    <scope>NUCLEOTIDE SEQUENCE</scope>
    <source>
        <strain evidence="1">Duluth1</strain>
        <tissue evidence="1">Whole animal</tissue>
    </source>
</reference>
<reference evidence="1" key="2">
    <citation type="submission" date="2020-11" db="EMBL/GenBank/DDBJ databases">
        <authorList>
            <person name="McCartney M.A."/>
            <person name="Auch B."/>
            <person name="Kono T."/>
            <person name="Mallez S."/>
            <person name="Becker A."/>
            <person name="Gohl D.M."/>
            <person name="Silverstein K.A.T."/>
            <person name="Koren S."/>
            <person name="Bechman K.B."/>
            <person name="Herman A."/>
            <person name="Abrahante J.E."/>
            <person name="Garbe J."/>
        </authorList>
    </citation>
    <scope>NUCLEOTIDE SEQUENCE</scope>
    <source>
        <strain evidence="1">Duluth1</strain>
        <tissue evidence="1">Whole animal</tissue>
    </source>
</reference>
<accession>A0A9D4KXW1</accession>
<protein>
    <submittedName>
        <fullName evidence="1">Uncharacterized protein</fullName>
    </submittedName>
</protein>
<keyword evidence="2" id="KW-1185">Reference proteome</keyword>